<dbReference type="NCBIfam" id="TIGR00218">
    <property type="entry name" value="manA"/>
    <property type="match status" value="1"/>
</dbReference>
<dbReference type="InterPro" id="IPR046456">
    <property type="entry name" value="PMI_typeI_C"/>
</dbReference>
<keyword evidence="9 12" id="KW-0413">Isomerase</keyword>
<dbReference type="PIRSF" id="PIRSF001480">
    <property type="entry name" value="Mannose-6-phosphate_isomerase"/>
    <property type="match status" value="1"/>
</dbReference>
<evidence type="ECO:0000256" key="12">
    <source>
        <dbReference type="RuleBase" id="RU000611"/>
    </source>
</evidence>
<keyword evidence="7 11" id="KW-0479">Metal-binding</keyword>
<evidence type="ECO:0000256" key="10">
    <source>
        <dbReference type="PIRSR" id="PIRSR001480-1"/>
    </source>
</evidence>
<feature type="domain" description="Phosphomannose isomerase type I helical insertion" evidence="17">
    <location>
        <begin position="207"/>
        <end position="295"/>
    </location>
</feature>
<dbReference type="Pfam" id="PF20511">
    <property type="entry name" value="PMI_typeI_cat"/>
    <property type="match status" value="1"/>
</dbReference>
<evidence type="ECO:0000256" key="9">
    <source>
        <dbReference type="ARBA" id="ARBA00023235"/>
    </source>
</evidence>
<comment type="function">
    <text evidence="2">Involved in the synthesis of the GDP-mannose and dolichol-phosphate-mannose required for a number of critical mannosyl transfer reactions.</text>
</comment>
<evidence type="ECO:0000256" key="3">
    <source>
        <dbReference type="ARBA" id="ARBA00004666"/>
    </source>
</evidence>
<evidence type="ECO:0000256" key="2">
    <source>
        <dbReference type="ARBA" id="ARBA00002564"/>
    </source>
</evidence>
<dbReference type="GO" id="GO:0009298">
    <property type="term" value="P:GDP-mannose biosynthetic process"/>
    <property type="evidence" value="ECO:0007669"/>
    <property type="project" value="UniProtKB-UniPathway"/>
</dbReference>
<feature type="binding site" evidence="11">
    <location>
        <position position="169"/>
    </location>
    <ligand>
        <name>Zn(2+)</name>
        <dbReference type="ChEBI" id="CHEBI:29105"/>
    </ligand>
</feature>
<evidence type="ECO:0000259" key="16">
    <source>
        <dbReference type="Pfam" id="PF20511"/>
    </source>
</evidence>
<evidence type="ECO:0000313" key="18">
    <source>
        <dbReference type="EMBL" id="KDN45609.1"/>
    </source>
</evidence>
<feature type="binding site" evidence="11">
    <location>
        <position position="144"/>
    </location>
    <ligand>
        <name>Zn(2+)</name>
        <dbReference type="ChEBI" id="CHEBI:29105"/>
    </ligand>
</feature>
<proteinExistence type="inferred from homology"/>
<evidence type="ECO:0000256" key="5">
    <source>
        <dbReference type="ARBA" id="ARBA00011956"/>
    </source>
</evidence>
<dbReference type="PROSITE" id="PS00965">
    <property type="entry name" value="PMI_I_1"/>
    <property type="match status" value="1"/>
</dbReference>
<evidence type="ECO:0000256" key="7">
    <source>
        <dbReference type="ARBA" id="ARBA00022723"/>
    </source>
</evidence>
<gene>
    <name evidence="18" type="ORF">K437DRAFT_256534</name>
</gene>
<dbReference type="Pfam" id="PF20512">
    <property type="entry name" value="PMI_typeI_hel"/>
    <property type="match status" value="1"/>
</dbReference>
<dbReference type="AlphaFoldDB" id="A0A066W3E2"/>
<feature type="domain" description="Phosphomannose isomerase type I catalytic" evidence="16">
    <location>
        <begin position="16"/>
        <end position="185"/>
    </location>
</feature>
<organism evidence="18 19">
    <name type="scientific">Tilletiaria anomala (strain ATCC 24038 / CBS 436.72 / UBC 951)</name>
    <dbReference type="NCBI Taxonomy" id="1037660"/>
    <lineage>
        <taxon>Eukaryota</taxon>
        <taxon>Fungi</taxon>
        <taxon>Dikarya</taxon>
        <taxon>Basidiomycota</taxon>
        <taxon>Ustilaginomycotina</taxon>
        <taxon>Exobasidiomycetes</taxon>
        <taxon>Georgefischeriales</taxon>
        <taxon>Tilletiariaceae</taxon>
        <taxon>Tilletiaria</taxon>
    </lineage>
</organism>
<feature type="binding site" evidence="11">
    <location>
        <position position="142"/>
    </location>
    <ligand>
        <name>Zn(2+)</name>
        <dbReference type="ChEBI" id="CHEBI:29105"/>
    </ligand>
</feature>
<dbReference type="OMA" id="DIGLFCG"/>
<dbReference type="GO" id="GO:0005829">
    <property type="term" value="C:cytosol"/>
    <property type="evidence" value="ECO:0007669"/>
    <property type="project" value="TreeGrafter"/>
</dbReference>
<dbReference type="PRINTS" id="PR00714">
    <property type="entry name" value="MAN6PISMRASE"/>
</dbReference>
<dbReference type="EMBL" id="JMSN01000041">
    <property type="protein sequence ID" value="KDN45609.1"/>
    <property type="molecule type" value="Genomic_DNA"/>
</dbReference>
<comment type="catalytic activity">
    <reaction evidence="1 12">
        <text>D-mannose 6-phosphate = D-fructose 6-phosphate</text>
        <dbReference type="Rhea" id="RHEA:12356"/>
        <dbReference type="ChEBI" id="CHEBI:58735"/>
        <dbReference type="ChEBI" id="CHEBI:61527"/>
        <dbReference type="EC" id="5.3.1.8"/>
    </reaction>
</comment>
<comment type="similarity">
    <text evidence="4 13">Belongs to the mannose-6-phosphate isomerase type 1 family.</text>
</comment>
<dbReference type="GO" id="GO:0004476">
    <property type="term" value="F:mannose-6-phosphate isomerase activity"/>
    <property type="evidence" value="ECO:0007669"/>
    <property type="project" value="UniProtKB-EC"/>
</dbReference>
<dbReference type="UniPathway" id="UPA00126">
    <property type="reaction ID" value="UER00423"/>
</dbReference>
<evidence type="ECO:0000256" key="14">
    <source>
        <dbReference type="RuleBase" id="RU004248"/>
    </source>
</evidence>
<dbReference type="SUPFAM" id="SSF51182">
    <property type="entry name" value="RmlC-like cupins"/>
    <property type="match status" value="1"/>
</dbReference>
<dbReference type="OrthoDB" id="6605218at2759"/>
<dbReference type="GeneID" id="25264449"/>
<dbReference type="FunCoup" id="A0A066W3E2">
    <property type="interactions" value="342"/>
</dbReference>
<dbReference type="Gene3D" id="1.10.441.10">
    <property type="entry name" value="Phosphomannose Isomerase, domain 2"/>
    <property type="match status" value="1"/>
</dbReference>
<accession>A0A066W3E2</accession>
<evidence type="ECO:0000256" key="11">
    <source>
        <dbReference type="PIRSR" id="PIRSR001480-2"/>
    </source>
</evidence>
<evidence type="ECO:0000256" key="1">
    <source>
        <dbReference type="ARBA" id="ARBA00000757"/>
    </source>
</evidence>
<dbReference type="EC" id="5.3.1.8" evidence="5 12"/>
<dbReference type="InterPro" id="IPR001250">
    <property type="entry name" value="Man6P_Isoase-1"/>
</dbReference>
<dbReference type="InterPro" id="IPR046458">
    <property type="entry name" value="PMI_typeI_hel"/>
</dbReference>
<reference evidence="18 19" key="1">
    <citation type="submission" date="2014-05" db="EMBL/GenBank/DDBJ databases">
        <title>Draft genome sequence of a rare smut relative, Tilletiaria anomala UBC 951.</title>
        <authorList>
            <consortium name="DOE Joint Genome Institute"/>
            <person name="Toome M."/>
            <person name="Kuo A."/>
            <person name="Henrissat B."/>
            <person name="Lipzen A."/>
            <person name="Tritt A."/>
            <person name="Yoshinaga Y."/>
            <person name="Zane M."/>
            <person name="Barry K."/>
            <person name="Grigoriev I.V."/>
            <person name="Spatafora J.W."/>
            <person name="Aimea M.C."/>
        </authorList>
    </citation>
    <scope>NUCLEOTIDE SEQUENCE [LARGE SCALE GENOMIC DNA]</scope>
    <source>
        <strain evidence="18 19">UBC 951</strain>
    </source>
</reference>
<dbReference type="Proteomes" id="UP000027361">
    <property type="component" value="Unassembled WGS sequence"/>
</dbReference>
<keyword evidence="19" id="KW-1185">Reference proteome</keyword>
<evidence type="ECO:0000313" key="19">
    <source>
        <dbReference type="Proteomes" id="UP000027361"/>
    </source>
</evidence>
<dbReference type="InterPro" id="IPR018050">
    <property type="entry name" value="Pmannose_isomerase-type1_CS"/>
</dbReference>
<dbReference type="Pfam" id="PF01238">
    <property type="entry name" value="PMI_typeI_C"/>
    <property type="match status" value="1"/>
</dbReference>
<protein>
    <recommendedName>
        <fullName evidence="6 12">Mannose-6-phosphate isomerase</fullName>
        <ecNumber evidence="5 12">5.3.1.8</ecNumber>
    </recommendedName>
</protein>
<dbReference type="RefSeq" id="XP_013243248.1">
    <property type="nucleotide sequence ID" value="XM_013387794.1"/>
</dbReference>
<keyword evidence="8 11" id="KW-0862">Zinc</keyword>
<dbReference type="InterPro" id="IPR014710">
    <property type="entry name" value="RmlC-like_jellyroll"/>
</dbReference>
<evidence type="ECO:0000256" key="4">
    <source>
        <dbReference type="ARBA" id="ARBA00010772"/>
    </source>
</evidence>
<dbReference type="CDD" id="cd07011">
    <property type="entry name" value="cupin_PMI_type_I_N"/>
    <property type="match status" value="1"/>
</dbReference>
<evidence type="ECO:0000256" key="13">
    <source>
        <dbReference type="RuleBase" id="RU004189"/>
    </source>
</evidence>
<dbReference type="PROSITE" id="PS00966">
    <property type="entry name" value="PMI_I_2"/>
    <property type="match status" value="1"/>
</dbReference>
<dbReference type="HOGENOM" id="CLU_026967_0_0_1"/>
<dbReference type="PANTHER" id="PTHR10309">
    <property type="entry name" value="MANNOSE-6-PHOSPHATE ISOMERASE"/>
    <property type="match status" value="1"/>
</dbReference>
<evidence type="ECO:0000259" key="15">
    <source>
        <dbReference type="Pfam" id="PF01238"/>
    </source>
</evidence>
<comment type="cofactor">
    <cofactor evidence="11 12">
        <name>Zn(2+)</name>
        <dbReference type="ChEBI" id="CHEBI:29105"/>
    </cofactor>
    <text evidence="11 12">Binds 1 zinc ion per subunit.</text>
</comment>
<dbReference type="Gene3D" id="2.60.120.10">
    <property type="entry name" value="Jelly Rolls"/>
    <property type="match status" value="2"/>
</dbReference>
<dbReference type="InterPro" id="IPR016305">
    <property type="entry name" value="Mannose-6-P_Isomerase"/>
</dbReference>
<comment type="caution">
    <text evidence="18">The sequence shown here is derived from an EMBL/GenBank/DDBJ whole genome shotgun (WGS) entry which is preliminary data.</text>
</comment>
<evidence type="ECO:0000256" key="6">
    <source>
        <dbReference type="ARBA" id="ARBA00018236"/>
    </source>
</evidence>
<dbReference type="GO" id="GO:0008270">
    <property type="term" value="F:zinc ion binding"/>
    <property type="evidence" value="ECO:0007669"/>
    <property type="project" value="InterPro"/>
</dbReference>
<dbReference type="GO" id="GO:0005975">
    <property type="term" value="P:carbohydrate metabolic process"/>
    <property type="evidence" value="ECO:0007669"/>
    <property type="project" value="InterPro"/>
</dbReference>
<feature type="domain" description="Phosphomannose isomerase type I C-terminal" evidence="15">
    <location>
        <begin position="375"/>
        <end position="417"/>
    </location>
</feature>
<dbReference type="InParanoid" id="A0A066W3E2"/>
<evidence type="ECO:0000256" key="8">
    <source>
        <dbReference type="ARBA" id="ARBA00022833"/>
    </source>
</evidence>
<sequence>MTSAGSDAQSGPLGPVFRVVPGVQSYDWGIKGKDGSLVAKFAFEGVGANLLGHAYDDDKPYAELWMGTHPCCPSRILPRESSSPTSSELVSLSSYLASHPDLLSKAVIEHYGIRLDKEHASKNSVLPFLFKVLSVGKALSIQAHPDRNLAKQLHRHKPNLYKDDNHKPEMAIAITDFCGFCGFRPFEEVARFVTEVPEFKAIVNLSEETINKVITAQPADVPEDEQKNLLSKIFSGLMKAPDCDIQKYTTQLVQRYSSSTSAVYSCEAEASIPRLVLSLHAQFPNDIGLFCAFLLNEIHLTPGQALFLGANTLHAYLHGEIIECMAASDNVVRAGLTPKARDVNTLVDMLTFENGPGDRQLMQSHIWDGGKFGLSTLYQPPIDEFNVLRTVLGGCHGKEESHRSIRGPSITIVTQGKVKTTWDIEGANSGSMDLVEGNVIFIAASTTVNFLVYGEQEAILFRAYVEV</sequence>
<evidence type="ECO:0000259" key="17">
    <source>
        <dbReference type="Pfam" id="PF20512"/>
    </source>
</evidence>
<dbReference type="InterPro" id="IPR011051">
    <property type="entry name" value="RmlC_Cupin_sf"/>
</dbReference>
<comment type="pathway">
    <text evidence="3 14">Nucleotide-sugar biosynthesis; GDP-alpha-D-mannose biosynthesis; alpha-D-mannose 1-phosphate from D-fructose 6-phosphate: step 1/2.</text>
</comment>
<dbReference type="PANTHER" id="PTHR10309:SF0">
    <property type="entry name" value="MANNOSE-6-PHOSPHATE ISOMERASE"/>
    <property type="match status" value="1"/>
</dbReference>
<dbReference type="InterPro" id="IPR046457">
    <property type="entry name" value="PMI_typeI_cat"/>
</dbReference>
<feature type="binding site" evidence="11">
    <location>
        <position position="314"/>
    </location>
    <ligand>
        <name>Zn(2+)</name>
        <dbReference type="ChEBI" id="CHEBI:29105"/>
    </ligand>
</feature>
<dbReference type="STRING" id="1037660.A0A066W3E2"/>
<feature type="active site" evidence="10">
    <location>
        <position position="333"/>
    </location>
</feature>
<name>A0A066W3E2_TILAU</name>